<dbReference type="InParanoid" id="A0A165BMC2"/>
<dbReference type="RefSeq" id="XP_040759045.1">
    <property type="nucleotide sequence ID" value="XM_040902642.1"/>
</dbReference>
<dbReference type="AlphaFoldDB" id="A0A165BMC2"/>
<protein>
    <submittedName>
        <fullName evidence="1">Uncharacterized protein</fullName>
    </submittedName>
</protein>
<dbReference type="Proteomes" id="UP000076871">
    <property type="component" value="Unassembled WGS sequence"/>
</dbReference>
<evidence type="ECO:0000313" key="2">
    <source>
        <dbReference type="Proteomes" id="UP000076871"/>
    </source>
</evidence>
<proteinExistence type="predicted"/>
<organism evidence="1 2">
    <name type="scientific">Laetiporus sulphureus 93-53</name>
    <dbReference type="NCBI Taxonomy" id="1314785"/>
    <lineage>
        <taxon>Eukaryota</taxon>
        <taxon>Fungi</taxon>
        <taxon>Dikarya</taxon>
        <taxon>Basidiomycota</taxon>
        <taxon>Agaricomycotina</taxon>
        <taxon>Agaricomycetes</taxon>
        <taxon>Polyporales</taxon>
        <taxon>Laetiporus</taxon>
    </lineage>
</organism>
<keyword evidence="2" id="KW-1185">Reference proteome</keyword>
<gene>
    <name evidence="1" type="ORF">LAESUDRAFT_484741</name>
</gene>
<dbReference type="EMBL" id="KV427666">
    <property type="protein sequence ID" value="KZT01305.1"/>
    <property type="molecule type" value="Genomic_DNA"/>
</dbReference>
<name>A0A165BMC2_9APHY</name>
<reference evidence="1 2" key="1">
    <citation type="journal article" date="2016" name="Mol. Biol. Evol.">
        <title>Comparative Genomics of Early-Diverging Mushroom-Forming Fungi Provides Insights into the Origins of Lignocellulose Decay Capabilities.</title>
        <authorList>
            <person name="Nagy L.G."/>
            <person name="Riley R."/>
            <person name="Tritt A."/>
            <person name="Adam C."/>
            <person name="Daum C."/>
            <person name="Floudas D."/>
            <person name="Sun H."/>
            <person name="Yadav J.S."/>
            <person name="Pangilinan J."/>
            <person name="Larsson K.H."/>
            <person name="Matsuura K."/>
            <person name="Barry K."/>
            <person name="Labutti K."/>
            <person name="Kuo R."/>
            <person name="Ohm R.A."/>
            <person name="Bhattacharya S.S."/>
            <person name="Shirouzu T."/>
            <person name="Yoshinaga Y."/>
            <person name="Martin F.M."/>
            <person name="Grigoriev I.V."/>
            <person name="Hibbett D.S."/>
        </authorList>
    </citation>
    <scope>NUCLEOTIDE SEQUENCE [LARGE SCALE GENOMIC DNA]</scope>
    <source>
        <strain evidence="1 2">93-53</strain>
    </source>
</reference>
<evidence type="ECO:0000313" key="1">
    <source>
        <dbReference type="EMBL" id="KZT01305.1"/>
    </source>
</evidence>
<sequence length="208" mass="23017">MAELKSIIGFLIQPKSTSFSLQTSDGYDLTNKSRNCFQIYDIVQGTRIHSHNHGVHNVRPWLVIPTVSLAVRISRLLGSQISRCATAAHHTWQGARFLVKLHEKVAPFVSTDPAWGSAHSPTPHLDAADQVMLRVNLVPSSHRTTPPSYVSAWPIPISVRLRNSHSSREATTKWDRSSSYGSSYPAYGSSACVDRCGGLRRRFGRNVG</sequence>
<accession>A0A165BMC2</accession>
<dbReference type="GeneID" id="63819673"/>